<feature type="compositionally biased region" description="Polar residues" evidence="1">
    <location>
        <begin position="466"/>
        <end position="484"/>
    </location>
</feature>
<feature type="compositionally biased region" description="Basic residues" evidence="1">
    <location>
        <begin position="98"/>
        <end position="110"/>
    </location>
</feature>
<evidence type="ECO:0000313" key="3">
    <source>
        <dbReference type="EMBL" id="AOW31347.1"/>
    </source>
</evidence>
<dbReference type="PIRSF" id="PIRSF027133">
    <property type="entry name" value="Rrn11"/>
    <property type="match status" value="1"/>
</dbReference>
<dbReference type="EMBL" id="CP017630">
    <property type="protein sequence ID" value="AOW31347.1"/>
    <property type="molecule type" value="Genomic_DNA"/>
</dbReference>
<reference evidence="3 4" key="2">
    <citation type="journal article" date="2007" name="Genome Biol.">
        <title>Assembly of the Candida albicans genome into sixteen supercontigs aligned on the eight chromosomes.</title>
        <authorList>
            <person name="van het Hoog M."/>
            <person name="Rast T.J."/>
            <person name="Martchenko M."/>
            <person name="Grindle S."/>
            <person name="Dignard D."/>
            <person name="Hogues H."/>
            <person name="Cuomo C."/>
            <person name="Berriman M."/>
            <person name="Scherer S."/>
            <person name="Magee B.B."/>
            <person name="Whiteway M."/>
            <person name="Chibana H."/>
            <person name="Nantel A."/>
            <person name="Magee P.T."/>
        </authorList>
    </citation>
    <scope>GENOME REANNOTATION</scope>
    <source>
        <strain evidence="4">SC5314 / ATCC MYA-2876</strain>
    </source>
</reference>
<feature type="compositionally biased region" description="Acidic residues" evidence="1">
    <location>
        <begin position="680"/>
        <end position="691"/>
    </location>
</feature>
<protein>
    <submittedName>
        <fullName evidence="3">Rrn11p</fullName>
    </submittedName>
</protein>
<dbReference type="VEuPathDB" id="FungiDB:CR_06480C_A"/>
<dbReference type="InterPro" id="IPR053029">
    <property type="entry name" value="RNA_pol_I-specific_init_factor"/>
</dbReference>
<dbReference type="GO" id="GO:0001181">
    <property type="term" value="F:RNA polymerase I general transcription initiation factor activity"/>
    <property type="evidence" value="ECO:0007669"/>
    <property type="project" value="InterPro"/>
</dbReference>
<sequence>MFEDITFRNNEHRRATRTSHRLINKYQELKKFTEIYKSSSKIKAKTKRKSQHRPSQKKKILQLIHQEFDKRSLLKPEETYEIWHELSDSINKNVAKNNSKKKSDRKHKKGSKGEFGIDTEPEPETGGELSIDQGDELLRKKVSDIIEGNNEEEEQEEDEKEDEELDEDENLMTHKLNQFVNNFDTSNRLSKFKFIIESNGLEILPRINEEDNTTTNNNNNNNDTDSIEMIHKSKSAFRQHINNLTTLLHLQIMKQNWSIAYKIFALLIRFPQVDIRTIWPLGIEILMQLSNKNGSNSLKVKKFFNYLSSFYMITDTNPATRFISTNHKYRNNVAPVWRSGSKTLTPLYVITSLWYIFVLGDYEQVLNKINELILEPPYNSEGVLYFISSLCHLCLGWKLVDTYITGDNDNFDVVDERYNVEKQLNIIKNKMNEDFERCEKYQFIYPKDEIESQFKELLTVVSNKSNEKTPTLNKNGNDITMNNVSASSSSSSEENDLDWDAISSDEDEDEDDKVHTKANSLIPTQIDSLYHLKNHNGNKQHHINHDDENLVEVNFSDDESMDGESNIHSKMNYHQEEEIPASQPLDLGDMMMNGNHDNEEEEEEEMDGDTQAIESIDSDDLDHYDHINKTLNSFDTRRNSLELYNVKSSSVEPIDTFKISPSPSSPDNKDKTSQQTMLDFDFDFDFDSDSN</sequence>
<dbReference type="SMR" id="A0A1D8PT86"/>
<gene>
    <name evidence="2 3" type="primary">RRN11</name>
    <name evidence="3" type="ordered locus">CAALFM_CR06480CA</name>
    <name evidence="2" type="ordered locus">orf19.8337</name>
</gene>
<dbReference type="Pfam" id="PF04090">
    <property type="entry name" value="Rrn11"/>
    <property type="match status" value="1"/>
</dbReference>
<dbReference type="RefSeq" id="XP_713078.2">
    <property type="nucleotide sequence ID" value="XM_707985.2"/>
</dbReference>
<dbReference type="PANTHER" id="PTHR28244">
    <property type="entry name" value="RNA POLYMERASE I-SPECIFIC TRANSCRIPTION INITIATION FACTOR RRN11"/>
    <property type="match status" value="1"/>
</dbReference>
<dbReference type="OrthoDB" id="2159786at2759"/>
<feature type="region of interest" description="Disordered" evidence="1">
    <location>
        <begin position="94"/>
        <end position="134"/>
    </location>
</feature>
<dbReference type="InParanoid" id="A0A1D8PT86"/>
<dbReference type="InterPro" id="IPR007224">
    <property type="entry name" value="TIF_Rrn11"/>
</dbReference>
<dbReference type="KEGG" id="cal:CAALFM_CR06480CA"/>
<dbReference type="eggNOG" id="ENOG502R1IK">
    <property type="taxonomic scope" value="Eukaryota"/>
</dbReference>
<dbReference type="InterPro" id="IPR016850">
    <property type="entry name" value="TIF_Rrn11_budding_yeast"/>
</dbReference>
<evidence type="ECO:0000313" key="2">
    <source>
        <dbReference type="CGD" id="CAL0000185586"/>
    </source>
</evidence>
<dbReference type="GO" id="GO:0001164">
    <property type="term" value="F:RNA polymerase I core promoter sequence-specific DNA binding"/>
    <property type="evidence" value="ECO:0000318"/>
    <property type="project" value="GO_Central"/>
</dbReference>
<feature type="region of interest" description="Disordered" evidence="1">
    <location>
        <begin position="466"/>
        <end position="497"/>
    </location>
</feature>
<dbReference type="PANTHER" id="PTHR28244:SF1">
    <property type="entry name" value="RNA POLYMERASE I-SPECIFIC TRANSCRIPTION INITIATION FACTOR RRN11"/>
    <property type="match status" value="1"/>
</dbReference>
<accession>A0A1D8PT86</accession>
<organism evidence="3 4">
    <name type="scientific">Candida albicans (strain SC5314 / ATCC MYA-2876)</name>
    <name type="common">Yeast</name>
    <dbReference type="NCBI Taxonomy" id="237561"/>
    <lineage>
        <taxon>Eukaryota</taxon>
        <taxon>Fungi</taxon>
        <taxon>Dikarya</taxon>
        <taxon>Ascomycota</taxon>
        <taxon>Saccharomycotina</taxon>
        <taxon>Pichiomycetes</taxon>
        <taxon>Debaryomycetaceae</taxon>
        <taxon>Candida/Lodderomyces clade</taxon>
        <taxon>Candida</taxon>
    </lineage>
</organism>
<feature type="region of interest" description="Disordered" evidence="1">
    <location>
        <begin position="146"/>
        <end position="167"/>
    </location>
</feature>
<dbReference type="CGD" id="CAL0000185586">
    <property type="gene designation" value="RRN11"/>
</dbReference>
<keyword evidence="4" id="KW-1185">Reference proteome</keyword>
<dbReference type="GeneID" id="3645276"/>
<feature type="region of interest" description="Disordered" evidence="1">
    <location>
        <begin position="650"/>
        <end position="691"/>
    </location>
</feature>
<reference evidence="3 4" key="3">
    <citation type="journal article" date="2013" name="Genome Biol.">
        <title>Assembly of a phased diploid Candida albicans genome facilitates allele-specific measurements and provides a simple model for repeat and indel structure.</title>
        <authorList>
            <person name="Muzzey D."/>
            <person name="Schwartz K."/>
            <person name="Weissman J.S."/>
            <person name="Sherlock G."/>
        </authorList>
    </citation>
    <scope>NUCLEOTIDE SEQUENCE [LARGE SCALE GENOMIC DNA]</scope>
    <source>
        <strain evidence="4">SC5314 / ATCC MYA-2876</strain>
    </source>
</reference>
<dbReference type="Proteomes" id="UP000000559">
    <property type="component" value="Chromosome R"/>
</dbReference>
<evidence type="ECO:0000256" key="1">
    <source>
        <dbReference type="SAM" id="MobiDB-lite"/>
    </source>
</evidence>
<name>A0A1D8PT86_CANAL</name>
<dbReference type="GO" id="GO:0042790">
    <property type="term" value="P:nucleolar large rRNA transcription by RNA polymerase I"/>
    <property type="evidence" value="ECO:0000318"/>
    <property type="project" value="GO_Central"/>
</dbReference>
<dbReference type="AlphaFoldDB" id="A0A1D8PT86"/>
<dbReference type="GO" id="GO:0070860">
    <property type="term" value="C:RNA polymerase I core factor complex"/>
    <property type="evidence" value="ECO:0000318"/>
    <property type="project" value="GO_Central"/>
</dbReference>
<feature type="compositionally biased region" description="Acidic residues" evidence="1">
    <location>
        <begin position="149"/>
        <end position="167"/>
    </location>
</feature>
<evidence type="ECO:0000313" key="4">
    <source>
        <dbReference type="Proteomes" id="UP000000559"/>
    </source>
</evidence>
<dbReference type="GO" id="GO:0017025">
    <property type="term" value="F:TBP-class protein binding"/>
    <property type="evidence" value="ECO:0000318"/>
    <property type="project" value="GO_Central"/>
</dbReference>
<dbReference type="STRING" id="237561.A0A1D8PT86"/>
<proteinExistence type="predicted"/>
<reference evidence="3 4" key="1">
    <citation type="journal article" date="2004" name="Proc. Natl. Acad. Sci. U.S.A.">
        <title>The diploid genome sequence of Candida albicans.</title>
        <authorList>
            <person name="Jones T."/>
            <person name="Federspiel N.A."/>
            <person name="Chibana H."/>
            <person name="Dungan J."/>
            <person name="Kalman S."/>
            <person name="Magee B.B."/>
            <person name="Newport G."/>
            <person name="Thorstenson Y.R."/>
            <person name="Agabian N."/>
            <person name="Magee P.T."/>
            <person name="Davis R.W."/>
            <person name="Scherer S."/>
        </authorList>
    </citation>
    <scope>NUCLEOTIDE SEQUENCE [LARGE SCALE GENOMIC DNA]</scope>
    <source>
        <strain evidence="4">SC5314 / ATCC MYA-2876</strain>
    </source>
</reference>